<dbReference type="Proteomes" id="UP001628179">
    <property type="component" value="Unassembled WGS sequence"/>
</dbReference>
<comment type="caution">
    <text evidence="8">The sequence shown here is derived from an EMBL/GenBank/DDBJ whole genome shotgun (WGS) entry which is preliminary data.</text>
</comment>
<dbReference type="Gene3D" id="2.60.120.620">
    <property type="entry name" value="q2cbj1_9rhob like domain"/>
    <property type="match status" value="1"/>
</dbReference>
<feature type="transmembrane region" description="Helical" evidence="6">
    <location>
        <begin position="7"/>
        <end position="29"/>
    </location>
</feature>
<dbReference type="PANTHER" id="PTHR10869">
    <property type="entry name" value="PROLYL 4-HYDROXYLASE ALPHA SUBUNIT"/>
    <property type="match status" value="1"/>
</dbReference>
<name>A0ABQ0G4T0_9PEZI</name>
<gene>
    <name evidence="8" type="ORF">MFIFM68171_02962</name>
</gene>
<comment type="cofactor">
    <cofactor evidence="1">
        <name>L-ascorbate</name>
        <dbReference type="ChEBI" id="CHEBI:38290"/>
    </cofactor>
</comment>
<dbReference type="Pfam" id="PF13640">
    <property type="entry name" value="2OG-FeII_Oxy_3"/>
    <property type="match status" value="1"/>
</dbReference>
<evidence type="ECO:0000256" key="2">
    <source>
        <dbReference type="ARBA" id="ARBA00022723"/>
    </source>
</evidence>
<organism evidence="8 9">
    <name type="scientific">Madurella fahalii</name>
    <dbReference type="NCBI Taxonomy" id="1157608"/>
    <lineage>
        <taxon>Eukaryota</taxon>
        <taxon>Fungi</taxon>
        <taxon>Dikarya</taxon>
        <taxon>Ascomycota</taxon>
        <taxon>Pezizomycotina</taxon>
        <taxon>Sordariomycetes</taxon>
        <taxon>Sordariomycetidae</taxon>
        <taxon>Sordariales</taxon>
        <taxon>Sordariales incertae sedis</taxon>
        <taxon>Madurella</taxon>
    </lineage>
</organism>
<keyword evidence="6" id="KW-0812">Transmembrane</keyword>
<dbReference type="InterPro" id="IPR045054">
    <property type="entry name" value="P4HA-like"/>
</dbReference>
<keyword evidence="9" id="KW-1185">Reference proteome</keyword>
<evidence type="ECO:0000256" key="1">
    <source>
        <dbReference type="ARBA" id="ARBA00001961"/>
    </source>
</evidence>
<dbReference type="InterPro" id="IPR006620">
    <property type="entry name" value="Pro_4_hyd_alph"/>
</dbReference>
<proteinExistence type="predicted"/>
<evidence type="ECO:0000259" key="7">
    <source>
        <dbReference type="SMART" id="SM00702"/>
    </source>
</evidence>
<keyword evidence="4" id="KW-0560">Oxidoreductase</keyword>
<keyword evidence="5" id="KW-0408">Iron</keyword>
<evidence type="ECO:0000256" key="6">
    <source>
        <dbReference type="SAM" id="Phobius"/>
    </source>
</evidence>
<keyword evidence="6" id="KW-0472">Membrane</keyword>
<dbReference type="SMART" id="SM00702">
    <property type="entry name" value="P4Hc"/>
    <property type="match status" value="1"/>
</dbReference>
<evidence type="ECO:0000313" key="9">
    <source>
        <dbReference type="Proteomes" id="UP001628179"/>
    </source>
</evidence>
<evidence type="ECO:0000256" key="5">
    <source>
        <dbReference type="ARBA" id="ARBA00023004"/>
    </source>
</evidence>
<accession>A0ABQ0G4T0</accession>
<sequence>MAGPLQLLTISATVALSAYFGPLLLGLLIPTLQTHLPFPIFSTPPPPSEPCPPHAYTTQLISLDPLLILIRNFIPPAERAAIIAAGTPLLVPSPINEAAGSTDAGNTQFRTSHSAPLPGTDAAVACVLARAGGFAGTLLAPARDDVGPAQMVRYTPGQKFDLHHDWFRRPRITDADAAAGRRRLYNRVATFFAVLGVENVTEGSGETWFPHVRAIESQVGGGGNQRAEEEEEKGEQAWREHEDGGLAFQPVPGNALFWVNLMANGTGDARTLHAGLPVAGGVKYGMNIWPRRFFGPDA</sequence>
<keyword evidence="3" id="KW-0223">Dioxygenase</keyword>
<evidence type="ECO:0000256" key="4">
    <source>
        <dbReference type="ARBA" id="ARBA00023002"/>
    </source>
</evidence>
<protein>
    <recommendedName>
        <fullName evidence="7">Prolyl 4-hydroxylase alpha subunit domain-containing protein</fullName>
    </recommendedName>
</protein>
<dbReference type="GeneID" id="98173707"/>
<feature type="domain" description="Prolyl 4-hydroxylase alpha subunit" evidence="7">
    <location>
        <begin position="65"/>
        <end position="291"/>
    </location>
</feature>
<reference evidence="8 9" key="1">
    <citation type="submission" date="2024-09" db="EMBL/GenBank/DDBJ databases">
        <title>Itraconazole resistance in Madurella fahalii resulting from another homologue of gene encoding cytochrome P450 14-alpha sterol demethylase (CYP51).</title>
        <authorList>
            <person name="Yoshioka I."/>
            <person name="Fahal A.H."/>
            <person name="Kaneko S."/>
            <person name="Yaguchi T."/>
        </authorList>
    </citation>
    <scope>NUCLEOTIDE SEQUENCE [LARGE SCALE GENOMIC DNA]</scope>
    <source>
        <strain evidence="8 9">IFM 68171</strain>
    </source>
</reference>
<keyword evidence="6" id="KW-1133">Transmembrane helix</keyword>
<dbReference type="PANTHER" id="PTHR10869:SF242">
    <property type="entry name" value="PROLYL 4-HYDROXYLASE ALPHA SUBUNIT DOMAIN-CONTAINING PROTEIN"/>
    <property type="match status" value="1"/>
</dbReference>
<keyword evidence="2" id="KW-0479">Metal-binding</keyword>
<evidence type="ECO:0000313" key="8">
    <source>
        <dbReference type="EMBL" id="GAB1312752.1"/>
    </source>
</evidence>
<dbReference type="InterPro" id="IPR044862">
    <property type="entry name" value="Pro_4_hyd_alph_FE2OG_OXY"/>
</dbReference>
<dbReference type="RefSeq" id="XP_070914485.1">
    <property type="nucleotide sequence ID" value="XM_071058384.1"/>
</dbReference>
<dbReference type="EMBL" id="BAAFSV010000002">
    <property type="protein sequence ID" value="GAB1312752.1"/>
    <property type="molecule type" value="Genomic_DNA"/>
</dbReference>
<evidence type="ECO:0000256" key="3">
    <source>
        <dbReference type="ARBA" id="ARBA00022964"/>
    </source>
</evidence>